<feature type="compositionally biased region" description="Basic and acidic residues" evidence="1">
    <location>
        <begin position="259"/>
        <end position="271"/>
    </location>
</feature>
<sequence length="284" mass="31188">MDVTSIDMRRACNVASYVTRVSRHSSAFIRDLADRRRCYSQGDITAGILTLTCLQSPPFDMTMENLCCDYSVTTDKRETSEVRFPRRQKATVFECTIDKAGKDTSEKGSSNGAVAGSNAEVIIDIDRGDNHWTFGSHTVAGDGLVSCGHAGKGGEPTLLCQTMETDRLLKLIVVAADPLNTDTGTEKWTDKAAKCSERRGIRVVPVDMITTTAPATEAPSKPAITTTMVVAFVVGFVSCLVVAFVVWFVLRMGRKNRKRQSENTRNCDIEQTHSMINGKNENYI</sequence>
<evidence type="ECO:0000256" key="1">
    <source>
        <dbReference type="SAM" id="MobiDB-lite"/>
    </source>
</evidence>
<dbReference type="AlphaFoldDB" id="A0AAN9AL00"/>
<dbReference type="EMBL" id="JBAMIC010004070">
    <property type="protein sequence ID" value="KAK7088776.1"/>
    <property type="molecule type" value="Genomic_DNA"/>
</dbReference>
<feature type="compositionally biased region" description="Polar residues" evidence="1">
    <location>
        <begin position="272"/>
        <end position="284"/>
    </location>
</feature>
<gene>
    <name evidence="3" type="ORF">V1264_022653</name>
</gene>
<protein>
    <submittedName>
        <fullName evidence="3">Uncharacterized protein</fullName>
    </submittedName>
</protein>
<accession>A0AAN9AL00</accession>
<proteinExistence type="predicted"/>
<organism evidence="3 4">
    <name type="scientific">Littorina saxatilis</name>
    <dbReference type="NCBI Taxonomy" id="31220"/>
    <lineage>
        <taxon>Eukaryota</taxon>
        <taxon>Metazoa</taxon>
        <taxon>Spiralia</taxon>
        <taxon>Lophotrochozoa</taxon>
        <taxon>Mollusca</taxon>
        <taxon>Gastropoda</taxon>
        <taxon>Caenogastropoda</taxon>
        <taxon>Littorinimorpha</taxon>
        <taxon>Littorinoidea</taxon>
        <taxon>Littorinidae</taxon>
        <taxon>Littorina</taxon>
    </lineage>
</organism>
<keyword evidence="2" id="KW-0472">Membrane</keyword>
<evidence type="ECO:0000313" key="3">
    <source>
        <dbReference type="EMBL" id="KAK7088776.1"/>
    </source>
</evidence>
<evidence type="ECO:0000256" key="2">
    <source>
        <dbReference type="SAM" id="Phobius"/>
    </source>
</evidence>
<keyword evidence="2" id="KW-1133">Transmembrane helix</keyword>
<dbReference type="Proteomes" id="UP001374579">
    <property type="component" value="Unassembled WGS sequence"/>
</dbReference>
<feature type="region of interest" description="Disordered" evidence="1">
    <location>
        <begin position="259"/>
        <end position="284"/>
    </location>
</feature>
<evidence type="ECO:0000313" key="4">
    <source>
        <dbReference type="Proteomes" id="UP001374579"/>
    </source>
</evidence>
<reference evidence="3 4" key="1">
    <citation type="submission" date="2024-02" db="EMBL/GenBank/DDBJ databases">
        <title>Chromosome-scale genome assembly of the rough periwinkle Littorina saxatilis.</title>
        <authorList>
            <person name="De Jode A."/>
            <person name="Faria R."/>
            <person name="Formenti G."/>
            <person name="Sims Y."/>
            <person name="Smith T.P."/>
            <person name="Tracey A."/>
            <person name="Wood J.M.D."/>
            <person name="Zagrodzka Z.B."/>
            <person name="Johannesson K."/>
            <person name="Butlin R.K."/>
            <person name="Leder E.H."/>
        </authorList>
    </citation>
    <scope>NUCLEOTIDE SEQUENCE [LARGE SCALE GENOMIC DNA]</scope>
    <source>
        <strain evidence="3">Snail1</strain>
        <tissue evidence="3">Muscle</tissue>
    </source>
</reference>
<keyword evidence="2" id="KW-0812">Transmembrane</keyword>
<comment type="caution">
    <text evidence="3">The sequence shown here is derived from an EMBL/GenBank/DDBJ whole genome shotgun (WGS) entry which is preliminary data.</text>
</comment>
<name>A0AAN9AL00_9CAEN</name>
<feature type="transmembrane region" description="Helical" evidence="2">
    <location>
        <begin position="228"/>
        <end position="250"/>
    </location>
</feature>
<keyword evidence="4" id="KW-1185">Reference proteome</keyword>